<dbReference type="Pfam" id="PF17961">
    <property type="entry name" value="Big_8"/>
    <property type="match status" value="1"/>
</dbReference>
<dbReference type="Pfam" id="PF17802">
    <property type="entry name" value="SpaA"/>
    <property type="match status" value="1"/>
</dbReference>
<evidence type="ECO:0000256" key="2">
    <source>
        <dbReference type="ARBA" id="ARBA00022512"/>
    </source>
</evidence>
<evidence type="ECO:0000256" key="7">
    <source>
        <dbReference type="SAM" id="Phobius"/>
    </source>
</evidence>
<dbReference type="InterPro" id="IPR041171">
    <property type="entry name" value="SDR_Ig"/>
</dbReference>
<dbReference type="InterPro" id="IPR008966">
    <property type="entry name" value="Adhesion_dom_sf"/>
</dbReference>
<evidence type="ECO:0000256" key="5">
    <source>
        <dbReference type="ARBA" id="ARBA00023088"/>
    </source>
</evidence>
<evidence type="ECO:0000256" key="3">
    <source>
        <dbReference type="ARBA" id="ARBA00022525"/>
    </source>
</evidence>
<keyword evidence="7" id="KW-1133">Transmembrane helix</keyword>
<evidence type="ECO:0000256" key="1">
    <source>
        <dbReference type="ARBA" id="ARBA00004168"/>
    </source>
</evidence>
<feature type="compositionally biased region" description="Basic residues" evidence="6">
    <location>
        <begin position="7"/>
        <end position="21"/>
    </location>
</feature>
<sequence length="610" mass="63267">MTIRGAHVQRARTTTRGRGPRWGRGLLSAVTGLTLVAAAMLGTAQIAAAAPTVTHSDAISNLAIEKTDGTGPVAQWEKVRITGDWSVPTGSKAGDTFGMSLPEEFSRTGGGAFDITDPATGVVLAQCQVADGSGPELVCTLTQAVEGMENPGGSFWLEVTASRSTTSTTVEFDLGGRVEIVELPGGGGITPEDLTEAEQPYKYGGPTAVDGRLEWVVGIPSSAVLDGGFVVKDSLDQGLENHHYTGEIRLLQRPVVDGVLVGDWSEVAATQYQVVFAPDGRSFEFTASGLPESGLSYRLLYFTQADDMVLPGDVFGNKAIVNTSETSANVVIAQSGGGSGTGDQYTRFEITKVLTGAAADEARGATFTVRYSVKGSDEPSKTLSVPVGQAVRSDRVPLGSTFIIEEVDLPVIDGVTWGDWVIEGEGVVETGDGRYEVTPATSAGVSLTLTNEANAMPVDGSLSWEKVDHAGAALAGSEWLLSGPLGDITVVDGGQGDEAEADGILSVSGLPAGTYTLTETKAPQGYERTDETFTATIDAEHQVVSFGQIVNEKTPAPTVTPTPPATPFELALTGGGDGRSLALIAFALLLSGAAVTVGAVVRRRVSASKR</sequence>
<feature type="region of interest" description="Disordered" evidence="6">
    <location>
        <begin position="1"/>
        <end position="21"/>
    </location>
</feature>
<keyword evidence="7" id="KW-0472">Membrane</keyword>
<evidence type="ECO:0000259" key="8">
    <source>
        <dbReference type="Pfam" id="PF17802"/>
    </source>
</evidence>
<keyword evidence="4" id="KW-0732">Signal</keyword>
<dbReference type="AlphaFoldDB" id="A0AAW8EST4"/>
<dbReference type="Proteomes" id="UP001244427">
    <property type="component" value="Unassembled WGS sequence"/>
</dbReference>
<evidence type="ECO:0000313" key="12">
    <source>
        <dbReference type="Proteomes" id="UP001244427"/>
    </source>
</evidence>
<dbReference type="InterPro" id="IPR011252">
    <property type="entry name" value="Fibrogen-bd_dom1"/>
</dbReference>
<accession>A0AAW8EST4</accession>
<feature type="domain" description="SpaA-like prealbumin fold" evidence="8">
    <location>
        <begin position="460"/>
        <end position="541"/>
    </location>
</feature>
<name>A0AAW8EST4_9MICO</name>
<gene>
    <name evidence="11" type="ORF">QFZ53_000752</name>
</gene>
<dbReference type="Gene3D" id="2.60.40.1280">
    <property type="match status" value="1"/>
</dbReference>
<keyword evidence="2" id="KW-0134">Cell wall</keyword>
<comment type="caution">
    <text evidence="11">The sequence shown here is derived from an EMBL/GenBank/DDBJ whole genome shotgun (WGS) entry which is preliminary data.</text>
</comment>
<evidence type="ECO:0000256" key="6">
    <source>
        <dbReference type="SAM" id="MobiDB-lite"/>
    </source>
</evidence>
<dbReference type="GO" id="GO:0007155">
    <property type="term" value="P:cell adhesion"/>
    <property type="evidence" value="ECO:0007669"/>
    <property type="project" value="InterPro"/>
</dbReference>
<keyword evidence="12" id="KW-1185">Reference proteome</keyword>
<dbReference type="EMBL" id="JAUSXV010000001">
    <property type="protein sequence ID" value="MDQ0646556.1"/>
    <property type="molecule type" value="Genomic_DNA"/>
</dbReference>
<dbReference type="GO" id="GO:0005975">
    <property type="term" value="P:carbohydrate metabolic process"/>
    <property type="evidence" value="ECO:0007669"/>
    <property type="project" value="UniProtKB-ARBA"/>
</dbReference>
<protein>
    <submittedName>
        <fullName evidence="11">Uncharacterized protein</fullName>
    </submittedName>
</protein>
<dbReference type="InterPro" id="IPR041033">
    <property type="entry name" value="SpaA_PFL_dom_1"/>
</dbReference>
<dbReference type="Gene3D" id="2.60.40.10">
    <property type="entry name" value="Immunoglobulins"/>
    <property type="match status" value="1"/>
</dbReference>
<keyword evidence="5" id="KW-0572">Peptidoglycan-anchor</keyword>
<evidence type="ECO:0000256" key="4">
    <source>
        <dbReference type="ARBA" id="ARBA00022729"/>
    </source>
</evidence>
<feature type="domain" description="DUF5979" evidence="10">
    <location>
        <begin position="348"/>
        <end position="452"/>
    </location>
</feature>
<reference evidence="11 12" key="1">
    <citation type="submission" date="2023-07" db="EMBL/GenBank/DDBJ databases">
        <title>Comparative genomics of wheat-associated soil bacteria to identify genetic determinants of phenazine resistance.</title>
        <authorList>
            <person name="Mouncey N."/>
        </authorList>
    </citation>
    <scope>NUCLEOTIDE SEQUENCE [LARGE SCALE GENOMIC DNA]</scope>
    <source>
        <strain evidence="11 12">W4I9-1</strain>
    </source>
</reference>
<dbReference type="InterPro" id="IPR013783">
    <property type="entry name" value="Ig-like_fold"/>
</dbReference>
<evidence type="ECO:0000259" key="9">
    <source>
        <dbReference type="Pfam" id="PF17961"/>
    </source>
</evidence>
<dbReference type="Pfam" id="PF19407">
    <property type="entry name" value="DUF5979"/>
    <property type="match status" value="1"/>
</dbReference>
<comment type="subcellular location">
    <subcellularLocation>
        <location evidence="1">Secreted</location>
        <location evidence="1">Cell wall</location>
        <topology evidence="1">Peptidoglycan-anchor</topology>
    </subcellularLocation>
</comment>
<dbReference type="InterPro" id="IPR046022">
    <property type="entry name" value="DUF5979"/>
</dbReference>
<keyword evidence="3" id="KW-0964">Secreted</keyword>
<keyword evidence="7" id="KW-0812">Transmembrane</keyword>
<proteinExistence type="predicted"/>
<dbReference type="SUPFAM" id="SSF49401">
    <property type="entry name" value="Bacterial adhesins"/>
    <property type="match status" value="1"/>
</dbReference>
<evidence type="ECO:0000259" key="10">
    <source>
        <dbReference type="Pfam" id="PF19407"/>
    </source>
</evidence>
<feature type="transmembrane region" description="Helical" evidence="7">
    <location>
        <begin position="581"/>
        <end position="601"/>
    </location>
</feature>
<feature type="domain" description="SDR-like Ig" evidence="9">
    <location>
        <begin position="73"/>
        <end position="168"/>
    </location>
</feature>
<dbReference type="RefSeq" id="WP_307293667.1">
    <property type="nucleotide sequence ID" value="NZ_JAUSXV010000001.1"/>
</dbReference>
<evidence type="ECO:0000313" key="11">
    <source>
        <dbReference type="EMBL" id="MDQ0646556.1"/>
    </source>
</evidence>
<organism evidence="11 12">
    <name type="scientific">Microbacterium natoriense</name>
    <dbReference type="NCBI Taxonomy" id="284570"/>
    <lineage>
        <taxon>Bacteria</taxon>
        <taxon>Bacillati</taxon>
        <taxon>Actinomycetota</taxon>
        <taxon>Actinomycetes</taxon>
        <taxon>Micrococcales</taxon>
        <taxon>Microbacteriaceae</taxon>
        <taxon>Microbacterium</taxon>
    </lineage>
</organism>